<dbReference type="eggNOG" id="ENOG502ZBTI">
    <property type="taxonomic scope" value="Bacteria"/>
</dbReference>
<name>B5HGP4_STRE2</name>
<sequence>MEPVEFSPGDLPVLREAGARYLQDEPSVPVRITGTVVRMRRSGPRGAGTVRLRVLAGADVPHVRVALDEDAYRTAGQAHLVGLPIRVAGRLESRGGFRRLTDASGVAPVPVDEAERDRLMKSLQEIPDFFDEAGEQEGGGPPP</sequence>
<organism evidence="1 2">
    <name type="scientific">Streptomyces pristinaespiralis (strain ATCC 25486 / DSM 40338 / CBS 914.69 / JCM 4507 / KCC S-0507 / NBRC 13074 / NRRL 2958 / 5647)</name>
    <dbReference type="NCBI Taxonomy" id="457429"/>
    <lineage>
        <taxon>Bacteria</taxon>
        <taxon>Bacillati</taxon>
        <taxon>Actinomycetota</taxon>
        <taxon>Actinomycetes</taxon>
        <taxon>Kitasatosporales</taxon>
        <taxon>Streptomycetaceae</taxon>
        <taxon>Streptomyces</taxon>
    </lineage>
</organism>
<keyword evidence="2" id="KW-1185">Reference proteome</keyword>
<dbReference type="Proteomes" id="UP000002805">
    <property type="component" value="Chromosome"/>
</dbReference>
<reference evidence="2" key="2">
    <citation type="submission" date="2009-10" db="EMBL/GenBank/DDBJ databases">
        <title>The genome sequence of Streptomyces pristinaespiralis strain ATCC 25486.</title>
        <authorList>
            <consortium name="The Broad Institute Genome Sequencing Platform"/>
            <consortium name="Broad Institute Microbial Sequencing Center"/>
            <person name="Fischbach M."/>
            <person name="Godfrey P."/>
            <person name="Ward D."/>
            <person name="Young S."/>
            <person name="Zeng Q."/>
            <person name="Koehrsen M."/>
            <person name="Alvarado L."/>
            <person name="Berlin A.M."/>
            <person name="Bochicchio J."/>
            <person name="Borenstein D."/>
            <person name="Chapman S.B."/>
            <person name="Chen Z."/>
            <person name="Engels R."/>
            <person name="Freedman E."/>
            <person name="Gellesch M."/>
            <person name="Goldberg J."/>
            <person name="Griggs A."/>
            <person name="Gujja S."/>
            <person name="Heilman E.R."/>
            <person name="Heiman D.I."/>
            <person name="Hepburn T.A."/>
            <person name="Howarth C."/>
            <person name="Jen D."/>
            <person name="Larson L."/>
            <person name="Lewis B."/>
            <person name="Mehta T."/>
            <person name="Park D."/>
            <person name="Pearson M."/>
            <person name="Richards J."/>
            <person name="Roberts A."/>
            <person name="Saif S."/>
            <person name="Shea T.D."/>
            <person name="Shenoy N."/>
            <person name="Sisk P."/>
            <person name="Stolte C."/>
            <person name="Sykes S.N."/>
            <person name="Thomson T."/>
            <person name="Walk T."/>
            <person name="White J."/>
            <person name="Yandava C."/>
            <person name="Straight P."/>
            <person name="Clardy J."/>
            <person name="Hung D."/>
            <person name="Kolter R."/>
            <person name="Mekalanos J."/>
            <person name="Walker S."/>
            <person name="Walsh C.T."/>
            <person name="Wieland-Brown L.C."/>
            <person name="Haas B."/>
            <person name="Nusbaum C."/>
            <person name="Birren B."/>
        </authorList>
    </citation>
    <scope>NUCLEOTIDE SEQUENCE [LARGE SCALE GENOMIC DNA]</scope>
    <source>
        <strain evidence="2">ATCC 25486 / DSM 40338 / CBS 914.69 / JCM 4507 / NBRC 13074 / NRRL 2958 / 5647</strain>
    </source>
</reference>
<dbReference type="EMBL" id="CM000950">
    <property type="protein sequence ID" value="EDY66004.1"/>
    <property type="molecule type" value="Genomic_DNA"/>
</dbReference>
<dbReference type="AlphaFoldDB" id="B5HGP4"/>
<gene>
    <name evidence="1" type="ORF">SSDG_04328</name>
</gene>
<proteinExistence type="predicted"/>
<evidence type="ECO:0000313" key="2">
    <source>
        <dbReference type="Proteomes" id="UP000002805"/>
    </source>
</evidence>
<evidence type="ECO:0000313" key="1">
    <source>
        <dbReference type="EMBL" id="EDY66004.1"/>
    </source>
</evidence>
<protein>
    <submittedName>
        <fullName evidence="1">Uncharacterized protein</fullName>
    </submittedName>
</protein>
<reference evidence="2" key="1">
    <citation type="submission" date="2008-02" db="EMBL/GenBank/DDBJ databases">
        <authorList>
            <consortium name="The Broad Institute Genome Sequencing Platform"/>
            <person name="Fischbach M."/>
            <person name="Ward D."/>
            <person name="Young S."/>
            <person name="Jaffe D."/>
            <person name="Gnerre S."/>
            <person name="Berlin A."/>
            <person name="Heiman D."/>
            <person name="Hepburn T."/>
            <person name="Sykes S."/>
            <person name="Alvarado L."/>
            <person name="Kodira C.D."/>
            <person name="Straight P."/>
            <person name="Clardy J."/>
            <person name="Hung D."/>
            <person name="Kolter R."/>
            <person name="Mekalanos J."/>
            <person name="Walker S."/>
            <person name="Walsh C.T."/>
            <person name="Lander E."/>
            <person name="Galagan J."/>
            <person name="Nusbaum C."/>
            <person name="Birren B."/>
        </authorList>
    </citation>
    <scope>NUCLEOTIDE SEQUENCE [LARGE SCALE GENOMIC DNA]</scope>
    <source>
        <strain evidence="2">ATCC 25486 / DSM 40338 / CBS 914.69 / JCM 4507 / NBRC 13074 / NRRL 2958 / 5647</strain>
    </source>
</reference>
<accession>B5HGP4</accession>
<dbReference type="HOGENOM" id="CLU_152924_0_0_11"/>